<sequence>MKFLFKPEDFQKDFKKTVGIVDADMSWDRTRPALVLATDEIIEIIGDDNYNLLSAEPLAPENKEFFDLVKFAVAFKSYIHYAPTGDLSMTNKGRVMRRDDFEVSAFEWQIDTHNNSLKHFYFKHLNLLLKFMVKNNMTIGLIKFQHSKLIVPSLPEFEKHYGLNDSYFLYLNLLPALREFEELEMRPRISSDLYQNRTQLKDKVDLYNICQKAAVYYAITWGLRHLDIQMFPESIVRSTGNASKKNNSVNSQLMPSELALQFEADYEKYLLKIENEMSNLTKPERKLEEFRLPDLDFSDDDNFVST</sequence>
<evidence type="ECO:0000313" key="2">
    <source>
        <dbReference type="Proteomes" id="UP000236182"/>
    </source>
</evidence>
<keyword evidence="2" id="KW-1185">Reference proteome</keyword>
<gene>
    <name evidence="1" type="ORF">C1638_003155</name>
</gene>
<accession>A0A316X5F3</accession>
<reference evidence="1" key="1">
    <citation type="submission" date="2018-04" db="EMBL/GenBank/DDBJ databases">
        <title>Draft Genome Sequences of Chryseobacterium lactis NCTC11390T isolated from milk, Chryseobacterium oncorhynchi 701B-08T from rainbow trout, and Chryseobacterium viscerum 687B-08T from diseased fish.</title>
        <authorList>
            <person name="Jeong J.-J."/>
            <person name="Lee Y.J."/>
            <person name="Pathiraja D."/>
            <person name="Park B."/>
            <person name="Choi I.-G."/>
            <person name="Kim K.D."/>
        </authorList>
    </citation>
    <scope>NUCLEOTIDE SEQUENCE [LARGE SCALE GENOMIC DNA]</scope>
    <source>
        <strain evidence="1">701B-08</strain>
    </source>
</reference>
<dbReference type="Proteomes" id="UP000236182">
    <property type="component" value="Unassembled WGS sequence"/>
</dbReference>
<dbReference type="InterPro" id="IPR046558">
    <property type="entry name" value="DUF6712"/>
</dbReference>
<organism evidence="1 2">
    <name type="scientific">Chryseobacterium oncorhynchi</name>
    <dbReference type="NCBI Taxonomy" id="741074"/>
    <lineage>
        <taxon>Bacteria</taxon>
        <taxon>Pseudomonadati</taxon>
        <taxon>Bacteroidota</taxon>
        <taxon>Flavobacteriia</taxon>
        <taxon>Flavobacteriales</taxon>
        <taxon>Weeksellaceae</taxon>
        <taxon>Chryseobacterium group</taxon>
        <taxon>Chryseobacterium</taxon>
    </lineage>
</organism>
<protein>
    <submittedName>
        <fullName evidence="1">Uncharacterized protein</fullName>
    </submittedName>
</protein>
<dbReference type="AlphaFoldDB" id="A0A316X5F3"/>
<evidence type="ECO:0000313" key="1">
    <source>
        <dbReference type="EMBL" id="PWN67603.1"/>
    </source>
</evidence>
<dbReference type="OrthoDB" id="1273109at2"/>
<comment type="caution">
    <text evidence="1">The sequence shown here is derived from an EMBL/GenBank/DDBJ whole genome shotgun (WGS) entry which is preliminary data.</text>
</comment>
<dbReference type="Pfam" id="PF20459">
    <property type="entry name" value="DUF6712"/>
    <property type="match status" value="2"/>
</dbReference>
<name>A0A316X5F3_9FLAO</name>
<dbReference type="RefSeq" id="WP_109618098.1">
    <property type="nucleotide sequence ID" value="NZ_PPEI02000001.1"/>
</dbReference>
<proteinExistence type="predicted"/>
<dbReference type="EMBL" id="PPEI02000001">
    <property type="protein sequence ID" value="PWN67603.1"/>
    <property type="molecule type" value="Genomic_DNA"/>
</dbReference>